<feature type="transmembrane region" description="Helical" evidence="1">
    <location>
        <begin position="137"/>
        <end position="159"/>
    </location>
</feature>
<keyword evidence="1" id="KW-1133">Transmembrane helix</keyword>
<dbReference type="Pfam" id="PF03596">
    <property type="entry name" value="Cad"/>
    <property type="match status" value="1"/>
</dbReference>
<comment type="caution">
    <text evidence="2">The sequence shown here is derived from an EMBL/GenBank/DDBJ whole genome shotgun (WGS) entry which is preliminary data.</text>
</comment>
<dbReference type="PATRIC" id="fig|1423759.3.peg.431"/>
<dbReference type="InterPro" id="IPR004676">
    <property type="entry name" value="Cd-R_transporter"/>
</dbReference>
<gene>
    <name evidence="2" type="ORF">FC92_GL000397</name>
</gene>
<organism evidence="2 3">
    <name type="scientific">Liquorilactobacillus hordei DSM 19519</name>
    <dbReference type="NCBI Taxonomy" id="1423759"/>
    <lineage>
        <taxon>Bacteria</taxon>
        <taxon>Bacillati</taxon>
        <taxon>Bacillota</taxon>
        <taxon>Bacilli</taxon>
        <taxon>Lactobacillales</taxon>
        <taxon>Lactobacillaceae</taxon>
        <taxon>Liquorilactobacillus</taxon>
    </lineage>
</organism>
<dbReference type="RefSeq" id="WP_057869523.1">
    <property type="nucleotide sequence ID" value="NZ_AZDX01000014.1"/>
</dbReference>
<feature type="transmembrane region" description="Helical" evidence="1">
    <location>
        <begin position="171"/>
        <end position="189"/>
    </location>
</feature>
<feature type="transmembrane region" description="Helical" evidence="1">
    <location>
        <begin position="66"/>
        <end position="85"/>
    </location>
</feature>
<dbReference type="OrthoDB" id="7995400at2"/>
<accession>A0A0R1MFF9</accession>
<sequence length="202" mass="22341">MLSTILTAATAYISTSIDYLVILMLIFSSTGKKQRWPVFVGDLLGTGVLVTTSLFIAYVLRLVPQTWILGLLGVIPIIMGIKLLVFGENDEEEAIQKGLTKNASIILNVAIITITTCGADNIGIYVPLFAQNAVSDIVVILITFLFMLSLFCYIGFLLTRIPVLAEFLEKYSRYLTGVIYSGLSVYILWESGTLTHFFPSYF</sequence>
<dbReference type="EMBL" id="AZDX01000014">
    <property type="protein sequence ID" value="KRL06800.1"/>
    <property type="molecule type" value="Genomic_DNA"/>
</dbReference>
<feature type="transmembrane region" description="Helical" evidence="1">
    <location>
        <begin position="105"/>
        <end position="125"/>
    </location>
</feature>
<feature type="transmembrane region" description="Helical" evidence="1">
    <location>
        <begin position="6"/>
        <end position="27"/>
    </location>
</feature>
<dbReference type="AlphaFoldDB" id="A0A0R1MFF9"/>
<reference evidence="2 3" key="1">
    <citation type="journal article" date="2015" name="Genome Announc.">
        <title>Expanding the biotechnology potential of lactobacilli through comparative genomics of 213 strains and associated genera.</title>
        <authorList>
            <person name="Sun Z."/>
            <person name="Harris H.M."/>
            <person name="McCann A."/>
            <person name="Guo C."/>
            <person name="Argimon S."/>
            <person name="Zhang W."/>
            <person name="Yang X."/>
            <person name="Jeffery I.B."/>
            <person name="Cooney J.C."/>
            <person name="Kagawa T.F."/>
            <person name="Liu W."/>
            <person name="Song Y."/>
            <person name="Salvetti E."/>
            <person name="Wrobel A."/>
            <person name="Rasinkangas P."/>
            <person name="Parkhill J."/>
            <person name="Rea M.C."/>
            <person name="O'Sullivan O."/>
            <person name="Ritari J."/>
            <person name="Douillard F.P."/>
            <person name="Paul Ross R."/>
            <person name="Yang R."/>
            <person name="Briner A.E."/>
            <person name="Felis G.E."/>
            <person name="de Vos W.M."/>
            <person name="Barrangou R."/>
            <person name="Klaenhammer T.R."/>
            <person name="Caufield P.W."/>
            <person name="Cui Y."/>
            <person name="Zhang H."/>
            <person name="O'Toole P.W."/>
        </authorList>
    </citation>
    <scope>NUCLEOTIDE SEQUENCE [LARGE SCALE GENOMIC DNA]</scope>
    <source>
        <strain evidence="2 3">DSM 19519</strain>
    </source>
</reference>
<evidence type="ECO:0000256" key="1">
    <source>
        <dbReference type="SAM" id="Phobius"/>
    </source>
</evidence>
<keyword evidence="1" id="KW-0472">Membrane</keyword>
<feature type="transmembrane region" description="Helical" evidence="1">
    <location>
        <begin position="39"/>
        <end position="60"/>
    </location>
</feature>
<keyword evidence="1" id="KW-0812">Transmembrane</keyword>
<evidence type="ECO:0000313" key="2">
    <source>
        <dbReference type="EMBL" id="KRL06800.1"/>
    </source>
</evidence>
<dbReference type="Proteomes" id="UP000051448">
    <property type="component" value="Unassembled WGS sequence"/>
</dbReference>
<name>A0A0R1MFF9_9LACO</name>
<keyword evidence="3" id="KW-1185">Reference proteome</keyword>
<dbReference type="STRING" id="1423759.FC92_GL000397"/>
<protein>
    <submittedName>
        <fullName evidence="2">Cadmium binding protein</fullName>
    </submittedName>
</protein>
<proteinExistence type="predicted"/>
<dbReference type="GeneID" id="98309918"/>
<evidence type="ECO:0000313" key="3">
    <source>
        <dbReference type="Proteomes" id="UP000051448"/>
    </source>
</evidence>